<evidence type="ECO:0000313" key="2">
    <source>
        <dbReference type="Proteomes" id="UP000187203"/>
    </source>
</evidence>
<sequence length="54" mass="6236">MATFRPSLMAHYLVSFRLRDIHSRQQLWDTEAEEEAGGDAEAIKRCEETILKKG</sequence>
<protein>
    <submittedName>
        <fullName evidence="1">Uncharacterized protein</fullName>
    </submittedName>
</protein>
<evidence type="ECO:0000313" key="1">
    <source>
        <dbReference type="EMBL" id="OMO68340.1"/>
    </source>
</evidence>
<dbReference type="EMBL" id="AWUE01020396">
    <property type="protein sequence ID" value="OMO68340.1"/>
    <property type="molecule type" value="Genomic_DNA"/>
</dbReference>
<name>A0A1R3HDE2_9ROSI</name>
<comment type="caution">
    <text evidence="1">The sequence shown here is derived from an EMBL/GenBank/DDBJ whole genome shotgun (WGS) entry which is preliminary data.</text>
</comment>
<proteinExistence type="predicted"/>
<reference evidence="2" key="1">
    <citation type="submission" date="2013-09" db="EMBL/GenBank/DDBJ databases">
        <title>Corchorus olitorius genome sequencing.</title>
        <authorList>
            <person name="Alam M."/>
            <person name="Haque M.S."/>
            <person name="Islam M.S."/>
            <person name="Emdad E.M."/>
            <person name="Islam M.M."/>
            <person name="Ahmed B."/>
            <person name="Halim A."/>
            <person name="Hossen Q.M.M."/>
            <person name="Hossain M.Z."/>
            <person name="Ahmed R."/>
            <person name="Khan M.M."/>
            <person name="Islam R."/>
            <person name="Rashid M.M."/>
            <person name="Khan S.A."/>
            <person name="Rahman M.S."/>
            <person name="Alam M."/>
            <person name="Yahiya A.S."/>
            <person name="Khan M.S."/>
            <person name="Azam M.S."/>
            <person name="Haque T."/>
            <person name="Lashkar M.Z.H."/>
            <person name="Akhand A.I."/>
            <person name="Morshed G."/>
            <person name="Roy S."/>
            <person name="Uddin K.S."/>
            <person name="Rabeya T."/>
            <person name="Hossain A.S."/>
            <person name="Chowdhury A."/>
            <person name="Snigdha A.R."/>
            <person name="Mortoza M.S."/>
            <person name="Matin S.A."/>
            <person name="Hoque S.M.E."/>
            <person name="Islam M.K."/>
            <person name="Roy D.K."/>
            <person name="Haider R."/>
            <person name="Moosa M.M."/>
            <person name="Elias S.M."/>
            <person name="Hasan A.M."/>
            <person name="Jahan S."/>
            <person name="Shafiuddin M."/>
            <person name="Mahmood N."/>
            <person name="Shommy N.S."/>
        </authorList>
    </citation>
    <scope>NUCLEOTIDE SEQUENCE [LARGE SCALE GENOMIC DNA]</scope>
    <source>
        <strain evidence="2">cv. O-4</strain>
    </source>
</reference>
<dbReference type="Proteomes" id="UP000187203">
    <property type="component" value="Unassembled WGS sequence"/>
</dbReference>
<accession>A0A1R3HDE2</accession>
<keyword evidence="2" id="KW-1185">Reference proteome</keyword>
<organism evidence="1 2">
    <name type="scientific">Corchorus olitorius</name>
    <dbReference type="NCBI Taxonomy" id="93759"/>
    <lineage>
        <taxon>Eukaryota</taxon>
        <taxon>Viridiplantae</taxon>
        <taxon>Streptophyta</taxon>
        <taxon>Embryophyta</taxon>
        <taxon>Tracheophyta</taxon>
        <taxon>Spermatophyta</taxon>
        <taxon>Magnoliopsida</taxon>
        <taxon>eudicotyledons</taxon>
        <taxon>Gunneridae</taxon>
        <taxon>Pentapetalae</taxon>
        <taxon>rosids</taxon>
        <taxon>malvids</taxon>
        <taxon>Malvales</taxon>
        <taxon>Malvaceae</taxon>
        <taxon>Grewioideae</taxon>
        <taxon>Apeibeae</taxon>
        <taxon>Corchorus</taxon>
    </lineage>
</organism>
<dbReference type="AlphaFoldDB" id="A0A1R3HDE2"/>
<gene>
    <name evidence="1" type="ORF">COLO4_29706</name>
</gene>